<dbReference type="SUPFAM" id="SSF48726">
    <property type="entry name" value="Immunoglobulin"/>
    <property type="match status" value="3"/>
</dbReference>
<keyword evidence="5" id="KW-0472">Membrane</keyword>
<dbReference type="OrthoDB" id="10010359at2759"/>
<feature type="transmembrane region" description="Helical" evidence="5">
    <location>
        <begin position="399"/>
        <end position="422"/>
    </location>
</feature>
<accession>A0A813N148</accession>
<keyword evidence="3" id="KW-1015">Disulfide bond</keyword>
<dbReference type="InterPro" id="IPR007110">
    <property type="entry name" value="Ig-like_dom"/>
</dbReference>
<evidence type="ECO:0000256" key="5">
    <source>
        <dbReference type="SAM" id="Phobius"/>
    </source>
</evidence>
<proteinExistence type="predicted"/>
<sequence>MLLLILFTIISITSTTSIENDSDQVFQPQFDRLYETVSVVVGKRALLPCYVSLKDVKNNGMDTFKIIWMKLNNSSILTMEDRAINGDPRISLLHAYADEWNLQIDDIDEDDAGTYRCFVNNGKYKTVSLDVKVPPKIVDELTTVPYPPSIRVGSNFTIKCHAHGKPTPNIRILAYDQAENPRIISDKNEVTIYNISRHTERHYECIASNGYPPDVARSVQLTVQYPPEINLFINDEIVTNMLFINSNANDIRLKCRVIMNPFEKVFWLKDNQKVEWNYQIYHLDKYIILEMIIDDLRGDYPGEYSCVASNLLGRTSQTVQIISLSPTTTTMKMERITSRHKRPKPMRTTTTTTADASLDFYSTESLRTMTLSSNGSQYTSPLMIIKIQCNCDMNQHLCFLSVMSMLVLLSLYTYIYLFYIFFSFLSDCLLK</sequence>
<reference evidence="8" key="1">
    <citation type="submission" date="2021-02" db="EMBL/GenBank/DDBJ databases">
        <authorList>
            <person name="Nowell W R."/>
        </authorList>
    </citation>
    <scope>NUCLEOTIDE SEQUENCE</scope>
</reference>
<dbReference type="InterPro" id="IPR013098">
    <property type="entry name" value="Ig_I-set"/>
</dbReference>
<dbReference type="Proteomes" id="UP000663852">
    <property type="component" value="Unassembled WGS sequence"/>
</dbReference>
<dbReference type="InterPro" id="IPR003598">
    <property type="entry name" value="Ig_sub2"/>
</dbReference>
<dbReference type="PANTHER" id="PTHR12231">
    <property type="entry name" value="CTX-RELATED TYPE I TRANSMEMBRANE PROTEIN"/>
    <property type="match status" value="1"/>
</dbReference>
<name>A0A813N148_ADIRI</name>
<keyword evidence="5" id="KW-0812">Transmembrane</keyword>
<evidence type="ECO:0000256" key="1">
    <source>
        <dbReference type="ARBA" id="ARBA00022729"/>
    </source>
</evidence>
<feature type="domain" description="Ig-like" evidence="7">
    <location>
        <begin position="135"/>
        <end position="222"/>
    </location>
</feature>
<dbReference type="InterPro" id="IPR013783">
    <property type="entry name" value="Ig-like_fold"/>
</dbReference>
<dbReference type="Pfam" id="PF13927">
    <property type="entry name" value="Ig_3"/>
    <property type="match status" value="1"/>
</dbReference>
<dbReference type="InterPro" id="IPR013151">
    <property type="entry name" value="Immunoglobulin_dom"/>
</dbReference>
<feature type="domain" description="Ig-like" evidence="7">
    <location>
        <begin position="227"/>
        <end position="325"/>
    </location>
</feature>
<dbReference type="InterPro" id="IPR003599">
    <property type="entry name" value="Ig_sub"/>
</dbReference>
<dbReference type="Pfam" id="PF00047">
    <property type="entry name" value="ig"/>
    <property type="match status" value="1"/>
</dbReference>
<evidence type="ECO:0000256" key="2">
    <source>
        <dbReference type="ARBA" id="ARBA00022737"/>
    </source>
</evidence>
<dbReference type="Pfam" id="PF07679">
    <property type="entry name" value="I-set"/>
    <property type="match status" value="1"/>
</dbReference>
<protein>
    <recommendedName>
        <fullName evidence="7">Ig-like domain-containing protein</fullName>
    </recommendedName>
</protein>
<keyword evidence="5" id="KW-1133">Transmembrane helix</keyword>
<dbReference type="GO" id="GO:0043005">
    <property type="term" value="C:neuron projection"/>
    <property type="evidence" value="ECO:0007669"/>
    <property type="project" value="TreeGrafter"/>
</dbReference>
<dbReference type="PROSITE" id="PS50835">
    <property type="entry name" value="IG_LIKE"/>
    <property type="match status" value="3"/>
</dbReference>
<feature type="domain" description="Ig-like" evidence="7">
    <location>
        <begin position="28"/>
        <end position="128"/>
    </location>
</feature>
<keyword evidence="2" id="KW-0677">Repeat</keyword>
<dbReference type="InterPro" id="IPR036179">
    <property type="entry name" value="Ig-like_dom_sf"/>
</dbReference>
<dbReference type="SMART" id="SM00408">
    <property type="entry name" value="IGc2"/>
    <property type="match status" value="3"/>
</dbReference>
<dbReference type="CDD" id="cd00096">
    <property type="entry name" value="Ig"/>
    <property type="match status" value="1"/>
</dbReference>
<dbReference type="InterPro" id="IPR051170">
    <property type="entry name" value="Neural/epithelial_adhesion"/>
</dbReference>
<evidence type="ECO:0000256" key="3">
    <source>
        <dbReference type="ARBA" id="ARBA00023157"/>
    </source>
</evidence>
<evidence type="ECO:0000256" key="6">
    <source>
        <dbReference type="SAM" id="SignalP"/>
    </source>
</evidence>
<dbReference type="Gene3D" id="2.60.40.10">
    <property type="entry name" value="Immunoglobulins"/>
    <property type="match status" value="3"/>
</dbReference>
<feature type="signal peptide" evidence="6">
    <location>
        <begin position="1"/>
        <end position="17"/>
    </location>
</feature>
<dbReference type="PANTHER" id="PTHR12231:SF253">
    <property type="entry name" value="DPR-INTERACTING PROTEIN ETA, ISOFORM B-RELATED"/>
    <property type="match status" value="1"/>
</dbReference>
<evidence type="ECO:0000259" key="7">
    <source>
        <dbReference type="PROSITE" id="PS50835"/>
    </source>
</evidence>
<evidence type="ECO:0000313" key="8">
    <source>
        <dbReference type="EMBL" id="CAF0730181.1"/>
    </source>
</evidence>
<feature type="chain" id="PRO_5032401079" description="Ig-like domain-containing protein" evidence="6">
    <location>
        <begin position="18"/>
        <end position="431"/>
    </location>
</feature>
<evidence type="ECO:0000256" key="4">
    <source>
        <dbReference type="ARBA" id="ARBA00023319"/>
    </source>
</evidence>
<dbReference type="AlphaFoldDB" id="A0A813N148"/>
<gene>
    <name evidence="8" type="ORF">EDS130_LOCUS1045</name>
</gene>
<keyword evidence="1 6" id="KW-0732">Signal</keyword>
<keyword evidence="4" id="KW-0393">Immunoglobulin domain</keyword>
<dbReference type="SMART" id="SM00409">
    <property type="entry name" value="IG"/>
    <property type="match status" value="3"/>
</dbReference>
<comment type="caution">
    <text evidence="8">The sequence shown here is derived from an EMBL/GenBank/DDBJ whole genome shotgun (WGS) entry which is preliminary data.</text>
</comment>
<organism evidence="8 9">
    <name type="scientific">Adineta ricciae</name>
    <name type="common">Rotifer</name>
    <dbReference type="NCBI Taxonomy" id="249248"/>
    <lineage>
        <taxon>Eukaryota</taxon>
        <taxon>Metazoa</taxon>
        <taxon>Spiralia</taxon>
        <taxon>Gnathifera</taxon>
        <taxon>Rotifera</taxon>
        <taxon>Eurotatoria</taxon>
        <taxon>Bdelloidea</taxon>
        <taxon>Adinetida</taxon>
        <taxon>Adinetidae</taxon>
        <taxon>Adineta</taxon>
    </lineage>
</organism>
<dbReference type="EMBL" id="CAJNOJ010000002">
    <property type="protein sequence ID" value="CAF0730181.1"/>
    <property type="molecule type" value="Genomic_DNA"/>
</dbReference>
<evidence type="ECO:0000313" key="9">
    <source>
        <dbReference type="Proteomes" id="UP000663852"/>
    </source>
</evidence>